<feature type="compositionally biased region" description="Basic and acidic residues" evidence="1">
    <location>
        <begin position="35"/>
        <end position="46"/>
    </location>
</feature>
<dbReference type="EMBL" id="EU930209">
    <property type="protein sequence ID" value="ACH56837.1"/>
    <property type="molecule type" value="mRNA"/>
</dbReference>
<reference evidence="2" key="1">
    <citation type="journal article" date="2009" name="J. Proteome Res.">
        <title>Insight into the sialome of the Black Fly, Simulium vittatum.</title>
        <authorList>
            <person name="Andersen J.F."/>
            <person name="Pham V.M."/>
            <person name="Meng Z."/>
            <person name="Champagne D.E."/>
            <person name="Ribeiro J.M."/>
        </authorList>
    </citation>
    <scope>NUCLEOTIDE SEQUENCE</scope>
    <source>
        <tissue evidence="2">Salivary glands</tissue>
    </source>
</reference>
<proteinExistence type="evidence at transcript level"/>
<name>B5M0M3_SIMVI</name>
<evidence type="ECO:0000313" key="2">
    <source>
        <dbReference type="EMBL" id="ACH56837.1"/>
    </source>
</evidence>
<accession>B5M0M3</accession>
<sequence>MSSANALNQFLFILLLFVVTGACLPTQQRLQTNVEKRSAKRVEPNTKHIANYGPPSNGAADEIYQKPVLPGLPEELMKKIKQN</sequence>
<organism evidence="2">
    <name type="scientific">Simulium vittatum</name>
    <name type="common">Striped black fly</name>
    <dbReference type="NCBI Taxonomy" id="7192"/>
    <lineage>
        <taxon>Eukaryota</taxon>
        <taxon>Metazoa</taxon>
        <taxon>Ecdysozoa</taxon>
        <taxon>Arthropoda</taxon>
        <taxon>Hexapoda</taxon>
        <taxon>Insecta</taxon>
        <taxon>Pterygota</taxon>
        <taxon>Neoptera</taxon>
        <taxon>Endopterygota</taxon>
        <taxon>Diptera</taxon>
        <taxon>Nematocera</taxon>
        <taxon>Chironomoidea</taxon>
        <taxon>Simuliidae</taxon>
        <taxon>Simulium</taxon>
    </lineage>
</organism>
<feature type="region of interest" description="Disordered" evidence="1">
    <location>
        <begin position="35"/>
        <end position="60"/>
    </location>
</feature>
<evidence type="ECO:0000256" key="1">
    <source>
        <dbReference type="SAM" id="MobiDB-lite"/>
    </source>
</evidence>
<protein>
    <submittedName>
        <fullName evidence="2">Hypothetical secreted protein</fullName>
    </submittedName>
</protein>
<dbReference type="AlphaFoldDB" id="B5M0M3"/>